<dbReference type="EMBL" id="JARJCW010000018">
    <property type="protein sequence ID" value="KAJ7214906.1"/>
    <property type="molecule type" value="Genomic_DNA"/>
</dbReference>
<dbReference type="AlphaFoldDB" id="A0AAD6VKL2"/>
<dbReference type="Proteomes" id="UP001219525">
    <property type="component" value="Unassembled WGS sequence"/>
</dbReference>
<feature type="compositionally biased region" description="Low complexity" evidence="1">
    <location>
        <begin position="224"/>
        <end position="250"/>
    </location>
</feature>
<protein>
    <submittedName>
        <fullName evidence="3">Uncharacterized protein</fullName>
    </submittedName>
</protein>
<evidence type="ECO:0000313" key="4">
    <source>
        <dbReference type="Proteomes" id="UP001219525"/>
    </source>
</evidence>
<feature type="compositionally biased region" description="Low complexity" evidence="1">
    <location>
        <begin position="187"/>
        <end position="217"/>
    </location>
</feature>
<keyword evidence="2" id="KW-0732">Signal</keyword>
<name>A0AAD6VKL2_9AGAR</name>
<proteinExistence type="predicted"/>
<keyword evidence="4" id="KW-1185">Reference proteome</keyword>
<sequence>MPTSLTALGLGFFLIYTSMGQASMLSQGSTKVGCELSGSACGAFSSSATKGLGGGGTTCSASEQAQVSATPTLESMSTQATDCVSVSGFSRTSGFTSVPSASFPIGPATSSAPSGEDVSPSAPPEGGGTPDGLIPPPIGGTPDGLIPPPIGGIFSPFSPFSSTPTPPPIVTTPTLAPFTILSPPLQSSASGATSASSSTTPSAGSSTAPATLSTSLSPGEDGTAAVDSSASSAAPGNISSAPPATHPSAAAEGTRVHLVVSVAGIVVIGMGMWVL</sequence>
<feature type="chain" id="PRO_5042067028" evidence="2">
    <location>
        <begin position="23"/>
        <end position="275"/>
    </location>
</feature>
<evidence type="ECO:0000256" key="2">
    <source>
        <dbReference type="SAM" id="SignalP"/>
    </source>
</evidence>
<evidence type="ECO:0000256" key="1">
    <source>
        <dbReference type="SAM" id="MobiDB-lite"/>
    </source>
</evidence>
<feature type="signal peptide" evidence="2">
    <location>
        <begin position="1"/>
        <end position="22"/>
    </location>
</feature>
<comment type="caution">
    <text evidence="3">The sequence shown here is derived from an EMBL/GenBank/DDBJ whole genome shotgun (WGS) entry which is preliminary data.</text>
</comment>
<feature type="compositionally biased region" description="Low complexity" evidence="1">
    <location>
        <begin position="151"/>
        <end position="163"/>
    </location>
</feature>
<feature type="region of interest" description="Disordered" evidence="1">
    <location>
        <begin position="100"/>
        <end position="250"/>
    </location>
</feature>
<gene>
    <name evidence="3" type="ORF">GGX14DRAFT_562946</name>
</gene>
<accession>A0AAD6VKL2</accession>
<feature type="compositionally biased region" description="Pro residues" evidence="1">
    <location>
        <begin position="133"/>
        <end position="150"/>
    </location>
</feature>
<organism evidence="3 4">
    <name type="scientific">Mycena pura</name>
    <dbReference type="NCBI Taxonomy" id="153505"/>
    <lineage>
        <taxon>Eukaryota</taxon>
        <taxon>Fungi</taxon>
        <taxon>Dikarya</taxon>
        <taxon>Basidiomycota</taxon>
        <taxon>Agaricomycotina</taxon>
        <taxon>Agaricomycetes</taxon>
        <taxon>Agaricomycetidae</taxon>
        <taxon>Agaricales</taxon>
        <taxon>Marasmiineae</taxon>
        <taxon>Mycenaceae</taxon>
        <taxon>Mycena</taxon>
    </lineage>
</organism>
<evidence type="ECO:0000313" key="3">
    <source>
        <dbReference type="EMBL" id="KAJ7214906.1"/>
    </source>
</evidence>
<reference evidence="3" key="1">
    <citation type="submission" date="2023-03" db="EMBL/GenBank/DDBJ databases">
        <title>Massive genome expansion in bonnet fungi (Mycena s.s.) driven by repeated elements and novel gene families across ecological guilds.</title>
        <authorList>
            <consortium name="Lawrence Berkeley National Laboratory"/>
            <person name="Harder C.B."/>
            <person name="Miyauchi S."/>
            <person name="Viragh M."/>
            <person name="Kuo A."/>
            <person name="Thoen E."/>
            <person name="Andreopoulos B."/>
            <person name="Lu D."/>
            <person name="Skrede I."/>
            <person name="Drula E."/>
            <person name="Henrissat B."/>
            <person name="Morin E."/>
            <person name="Kohler A."/>
            <person name="Barry K."/>
            <person name="LaButti K."/>
            <person name="Morin E."/>
            <person name="Salamov A."/>
            <person name="Lipzen A."/>
            <person name="Mereny Z."/>
            <person name="Hegedus B."/>
            <person name="Baldrian P."/>
            <person name="Stursova M."/>
            <person name="Weitz H."/>
            <person name="Taylor A."/>
            <person name="Grigoriev I.V."/>
            <person name="Nagy L.G."/>
            <person name="Martin F."/>
            <person name="Kauserud H."/>
        </authorList>
    </citation>
    <scope>NUCLEOTIDE SEQUENCE</scope>
    <source>
        <strain evidence="3">9144</strain>
    </source>
</reference>